<organism evidence="2">
    <name type="scientific">Roseihalotalea indica</name>
    <dbReference type="NCBI Taxonomy" id="2867963"/>
    <lineage>
        <taxon>Bacteria</taxon>
        <taxon>Pseudomonadati</taxon>
        <taxon>Bacteroidota</taxon>
        <taxon>Cytophagia</taxon>
        <taxon>Cytophagales</taxon>
        <taxon>Catalimonadaceae</taxon>
        <taxon>Roseihalotalea</taxon>
    </lineage>
</organism>
<accession>A0AA49GQG1</accession>
<dbReference type="AlphaFoldDB" id="A0AA49GQG1"/>
<feature type="domain" description="Pyridine nucleotide-disulphide oxidoreductase dimerisation" evidence="1">
    <location>
        <begin position="14"/>
        <end position="65"/>
    </location>
</feature>
<name>A0AA49GQG1_9BACT</name>
<dbReference type="InterPro" id="IPR004099">
    <property type="entry name" value="Pyr_nucl-diS_OxRdtase_dimer"/>
</dbReference>
<reference evidence="2" key="2">
    <citation type="journal article" date="2024" name="Antonie Van Leeuwenhoek">
        <title>Roseihalotalea indica gen. nov., sp. nov., a halophilic Bacteroidetes from mesopelagic Southwest Indian Ocean with higher carbohydrate metabolic potential.</title>
        <authorList>
            <person name="Chen B."/>
            <person name="Zhang M."/>
            <person name="Lin D."/>
            <person name="Ye J."/>
            <person name="Tang K."/>
        </authorList>
    </citation>
    <scope>NUCLEOTIDE SEQUENCE</scope>
    <source>
        <strain evidence="2">TK19036</strain>
    </source>
</reference>
<dbReference type="EMBL" id="CP120682">
    <property type="protein sequence ID" value="WKN38593.1"/>
    <property type="molecule type" value="Genomic_DNA"/>
</dbReference>
<dbReference type="InterPro" id="IPR016156">
    <property type="entry name" value="FAD/NAD-linked_Rdtase_dimer_sf"/>
</dbReference>
<sequence>MSILIVAADSLPYAFKTIVDQDNDTLLGAHLVGFQVEEVINLFAMAVKAKMTTKNLKNWSMPNPGCHGLDGSTKKNKACYRKT</sequence>
<gene>
    <name evidence="2" type="ORF">K4G66_07745</name>
</gene>
<dbReference type="Gene3D" id="3.30.390.30">
    <property type="match status" value="1"/>
</dbReference>
<dbReference type="SUPFAM" id="SSF55424">
    <property type="entry name" value="FAD/NAD-linked reductases, dimerisation (C-terminal) domain"/>
    <property type="match status" value="1"/>
</dbReference>
<protein>
    <recommendedName>
        <fullName evidence="1">Pyridine nucleotide-disulphide oxidoreductase dimerisation domain-containing protein</fullName>
    </recommendedName>
</protein>
<reference evidence="2" key="1">
    <citation type="journal article" date="2023" name="Comput. Struct. Biotechnol. J.">
        <title>Discovery of a novel marine Bacteroidetes with a rich repertoire of carbohydrate-active enzymes.</title>
        <authorList>
            <person name="Chen B."/>
            <person name="Liu G."/>
            <person name="Chen Q."/>
            <person name="Wang H."/>
            <person name="Liu L."/>
            <person name="Tang K."/>
        </authorList>
    </citation>
    <scope>NUCLEOTIDE SEQUENCE</scope>
    <source>
        <strain evidence="2">TK19036</strain>
    </source>
</reference>
<evidence type="ECO:0000313" key="2">
    <source>
        <dbReference type="EMBL" id="WKN38593.1"/>
    </source>
</evidence>
<proteinExistence type="predicted"/>
<dbReference type="Pfam" id="PF02852">
    <property type="entry name" value="Pyr_redox_dim"/>
    <property type="match status" value="1"/>
</dbReference>
<evidence type="ECO:0000259" key="1">
    <source>
        <dbReference type="Pfam" id="PF02852"/>
    </source>
</evidence>